<keyword evidence="2" id="KW-1185">Reference proteome</keyword>
<protein>
    <recommendedName>
        <fullName evidence="3">Hpr(Ser) kinase/phosphatase</fullName>
    </recommendedName>
</protein>
<dbReference type="RefSeq" id="WP_166284694.1">
    <property type="nucleotide sequence ID" value="NZ_JAANNP010000114.1"/>
</dbReference>
<dbReference type="SUPFAM" id="SSF53795">
    <property type="entry name" value="PEP carboxykinase-like"/>
    <property type="match status" value="1"/>
</dbReference>
<comment type="caution">
    <text evidence="1">The sequence shown here is derived from an EMBL/GenBank/DDBJ whole genome shotgun (WGS) entry which is preliminary data.</text>
</comment>
<evidence type="ECO:0008006" key="3">
    <source>
        <dbReference type="Google" id="ProtNLM"/>
    </source>
</evidence>
<dbReference type="Gene3D" id="3.40.50.300">
    <property type="entry name" value="P-loop containing nucleotide triphosphate hydrolases"/>
    <property type="match status" value="1"/>
</dbReference>
<proteinExistence type="predicted"/>
<evidence type="ECO:0000313" key="2">
    <source>
        <dbReference type="Proteomes" id="UP000800981"/>
    </source>
</evidence>
<name>A0ABX0GZJ4_9ACTN</name>
<feature type="non-terminal residue" evidence="1">
    <location>
        <position position="1"/>
    </location>
</feature>
<dbReference type="EMBL" id="JAANNP010000114">
    <property type="protein sequence ID" value="NHC16237.1"/>
    <property type="molecule type" value="Genomic_DNA"/>
</dbReference>
<reference evidence="1 2" key="1">
    <citation type="submission" date="2020-03" db="EMBL/GenBank/DDBJ databases">
        <title>Two novel Motilibacter sp.</title>
        <authorList>
            <person name="Liu S."/>
        </authorList>
    </citation>
    <scope>NUCLEOTIDE SEQUENCE [LARGE SCALE GENOMIC DNA]</scope>
    <source>
        <strain evidence="1 2">E257</strain>
    </source>
</reference>
<accession>A0ABX0GZJ4</accession>
<dbReference type="Proteomes" id="UP000800981">
    <property type="component" value="Unassembled WGS sequence"/>
</dbReference>
<organism evidence="1 2">
    <name type="scientific">Motilibacter deserti</name>
    <dbReference type="NCBI Taxonomy" id="2714956"/>
    <lineage>
        <taxon>Bacteria</taxon>
        <taxon>Bacillati</taxon>
        <taxon>Actinomycetota</taxon>
        <taxon>Actinomycetes</taxon>
        <taxon>Motilibacterales</taxon>
        <taxon>Motilibacteraceae</taxon>
        <taxon>Motilibacter</taxon>
    </lineage>
</organism>
<dbReference type="InterPro" id="IPR027417">
    <property type="entry name" value="P-loop_NTPase"/>
</dbReference>
<gene>
    <name evidence="1" type="ORF">G9H71_20840</name>
</gene>
<evidence type="ECO:0000313" key="1">
    <source>
        <dbReference type="EMBL" id="NHC16237.1"/>
    </source>
</evidence>
<sequence>ATDLDLRLERPAPAGAPVDVSVTAGPVAPVPFEQPVGAVVAAYSNDEAGVRFCAVRTDDGDVVVRFPGACDARIAAGLDAVQLVRDPSIGADTLPLLFNGLVTSLLLMLRGSLVLHASAVAVEGDAVAFAGHPRRGKSTSATLACAAGAALVTDDVLRVDQPGGGLARCWVGGGETRLRASAGTLADAFTGASFEARMTVDGRTALRLPLAAADPLRLRAVVVPLPDREADAVDVRRLDPAQAHLTLTSYPRVLGLADPALTGAQFLALADLVATVPVVEARLPWGPPYDPATMTELFAQLGLALP</sequence>